<keyword evidence="5" id="KW-1185">Reference proteome</keyword>
<dbReference type="InterPro" id="IPR007329">
    <property type="entry name" value="FMN-bd"/>
</dbReference>
<dbReference type="AlphaFoldDB" id="A0AAE3HI71"/>
<sequence length="279" mass="31397">MQFKKTMLLCLTLLLTFSLMVGCARNQNQQPNQQENNNQNEQPQQPPQNNQETNLEDGIYTDKGEQDERGWTPIITIIVRDGKMDNVFYDEIDEEGEDLKSFDAEYAINMKEKSGELPYTAGRKLADSLKATGNPDQVDNISGATGTSESFKNLAQEALEKNPKPLGETFPDGIYKAESEEDERGYKSLAAIVINEGKVSTIEYDEYHEQNNSFKTEDEEYAKNMKEKSGVTPEEAVENLISQLREKEDPKDVDDVAGATGTSNGFKDLMTKVFSYIKK</sequence>
<evidence type="ECO:0000313" key="5">
    <source>
        <dbReference type="Proteomes" id="UP001205748"/>
    </source>
</evidence>
<evidence type="ECO:0000259" key="3">
    <source>
        <dbReference type="SMART" id="SM00900"/>
    </source>
</evidence>
<dbReference type="Gene3D" id="3.90.1010.20">
    <property type="match status" value="2"/>
</dbReference>
<organism evidence="4 5">
    <name type="scientific">Irregularibacter muris</name>
    <dbReference type="NCBI Taxonomy" id="1796619"/>
    <lineage>
        <taxon>Bacteria</taxon>
        <taxon>Bacillati</taxon>
        <taxon>Bacillota</taxon>
        <taxon>Clostridia</taxon>
        <taxon>Eubacteriales</taxon>
        <taxon>Eubacteriaceae</taxon>
        <taxon>Irregularibacter</taxon>
    </lineage>
</organism>
<feature type="region of interest" description="Disordered" evidence="1">
    <location>
        <begin position="29"/>
        <end position="55"/>
    </location>
</feature>
<evidence type="ECO:0000313" key="4">
    <source>
        <dbReference type="EMBL" id="MCR1899904.1"/>
    </source>
</evidence>
<proteinExistence type="predicted"/>
<dbReference type="Pfam" id="PF04205">
    <property type="entry name" value="FMN_bind"/>
    <property type="match status" value="2"/>
</dbReference>
<dbReference type="GO" id="GO:0010181">
    <property type="term" value="F:FMN binding"/>
    <property type="evidence" value="ECO:0007669"/>
    <property type="project" value="InterPro"/>
</dbReference>
<dbReference type="EMBL" id="JANKAS010000015">
    <property type="protein sequence ID" value="MCR1899904.1"/>
    <property type="molecule type" value="Genomic_DNA"/>
</dbReference>
<gene>
    <name evidence="4" type="ORF">NSA47_13070</name>
</gene>
<name>A0AAE3HI71_9FIRM</name>
<dbReference type="PROSITE" id="PS51257">
    <property type="entry name" value="PROKAR_LIPOPROTEIN"/>
    <property type="match status" value="1"/>
</dbReference>
<feature type="signal peptide" evidence="2">
    <location>
        <begin position="1"/>
        <end position="23"/>
    </location>
</feature>
<keyword evidence="2" id="KW-0732">Signal</keyword>
<accession>A0AAE3HI71</accession>
<feature type="chain" id="PRO_5041948512" evidence="2">
    <location>
        <begin position="24"/>
        <end position="279"/>
    </location>
</feature>
<dbReference type="GO" id="GO:0016020">
    <property type="term" value="C:membrane"/>
    <property type="evidence" value="ECO:0007669"/>
    <property type="project" value="InterPro"/>
</dbReference>
<dbReference type="RefSeq" id="WP_257532697.1">
    <property type="nucleotide sequence ID" value="NZ_JANKAS010000015.1"/>
</dbReference>
<dbReference type="Proteomes" id="UP001205748">
    <property type="component" value="Unassembled WGS sequence"/>
</dbReference>
<feature type="domain" description="FMN-binding" evidence="3">
    <location>
        <begin position="70"/>
        <end position="162"/>
    </location>
</feature>
<comment type="caution">
    <text evidence="4">The sequence shown here is derived from an EMBL/GenBank/DDBJ whole genome shotgun (WGS) entry which is preliminary data.</text>
</comment>
<dbReference type="SMART" id="SM00900">
    <property type="entry name" value="FMN_bind"/>
    <property type="match status" value="2"/>
</dbReference>
<feature type="domain" description="FMN-binding" evidence="3">
    <location>
        <begin position="185"/>
        <end position="277"/>
    </location>
</feature>
<evidence type="ECO:0000256" key="2">
    <source>
        <dbReference type="SAM" id="SignalP"/>
    </source>
</evidence>
<feature type="compositionally biased region" description="Low complexity" evidence="1">
    <location>
        <begin position="29"/>
        <end position="52"/>
    </location>
</feature>
<reference evidence="4" key="1">
    <citation type="submission" date="2022-07" db="EMBL/GenBank/DDBJ databases">
        <title>Enhanced cultured diversity of the mouse gut microbiota enables custom-made synthetic communities.</title>
        <authorList>
            <person name="Afrizal A."/>
        </authorList>
    </citation>
    <scope>NUCLEOTIDE SEQUENCE</scope>
    <source>
        <strain evidence="4">DSM 28593</strain>
    </source>
</reference>
<evidence type="ECO:0000256" key="1">
    <source>
        <dbReference type="SAM" id="MobiDB-lite"/>
    </source>
</evidence>
<protein>
    <submittedName>
        <fullName evidence="4">FMN-binding protein</fullName>
    </submittedName>
</protein>